<dbReference type="SUPFAM" id="SSF52833">
    <property type="entry name" value="Thioredoxin-like"/>
    <property type="match status" value="1"/>
</dbReference>
<dbReference type="EMBL" id="SNVV01000005">
    <property type="protein sequence ID" value="TDN53520.1"/>
    <property type="molecule type" value="Genomic_DNA"/>
</dbReference>
<evidence type="ECO:0000313" key="3">
    <source>
        <dbReference type="Proteomes" id="UP000295129"/>
    </source>
</evidence>
<comment type="caution">
    <text evidence="2">The sequence shown here is derived from an EMBL/GenBank/DDBJ whole genome shotgun (WGS) entry which is preliminary data.</text>
</comment>
<feature type="domain" description="GST N-terminal" evidence="1">
    <location>
        <begin position="1"/>
        <end position="82"/>
    </location>
</feature>
<dbReference type="Pfam" id="PF13410">
    <property type="entry name" value="GST_C_2"/>
    <property type="match status" value="1"/>
</dbReference>
<dbReference type="PROSITE" id="PS50404">
    <property type="entry name" value="GST_NTER"/>
    <property type="match status" value="1"/>
</dbReference>
<dbReference type="Gene3D" id="3.40.30.10">
    <property type="entry name" value="Glutaredoxin"/>
    <property type="match status" value="1"/>
</dbReference>
<dbReference type="InterPro" id="IPR004045">
    <property type="entry name" value="Glutathione_S-Trfase_N"/>
</dbReference>
<sequence>MQLYYAPTSPFVRKVMVCAHLLGVAGSIEQLAAAAHPVKRDKRIGSFNPLAQVPSAQIEDGAPLYDSRVICEYLDTTHRGGLFPAAGPARWQALTRQALGDGLLNAAVLTRYERVARPPELHWQPWEDGQLEKVRDALAEMERQAAALAVEGCAIGEITFGCALGYLDFRFPELDWRGAHPQLAAWFARFDAQPAMAATRPHD</sequence>
<reference evidence="2 3" key="1">
    <citation type="submission" date="2019-03" db="EMBL/GenBank/DDBJ databases">
        <title>Genomic Encyclopedia of Type Strains, Phase IV (KMG-IV): sequencing the most valuable type-strain genomes for metagenomic binning, comparative biology and taxonomic classification.</title>
        <authorList>
            <person name="Goeker M."/>
        </authorList>
    </citation>
    <scope>NUCLEOTIDE SEQUENCE [LARGE SCALE GENOMIC DNA]</scope>
    <source>
        <strain evidence="2 3">DSM 12121</strain>
    </source>
</reference>
<protein>
    <submittedName>
        <fullName evidence="2">Glutathione S-transferase</fullName>
    </submittedName>
</protein>
<dbReference type="SUPFAM" id="SSF47616">
    <property type="entry name" value="GST C-terminal domain-like"/>
    <property type="match status" value="1"/>
</dbReference>
<dbReference type="Proteomes" id="UP000295129">
    <property type="component" value="Unassembled WGS sequence"/>
</dbReference>
<dbReference type="OrthoDB" id="8634103at2"/>
<accession>A0A4R6E6J3</accession>
<dbReference type="RefSeq" id="WP_133590178.1">
    <property type="nucleotide sequence ID" value="NZ_SNVV01000005.1"/>
</dbReference>
<dbReference type="Pfam" id="PF13409">
    <property type="entry name" value="GST_N_2"/>
    <property type="match status" value="1"/>
</dbReference>
<evidence type="ECO:0000259" key="1">
    <source>
        <dbReference type="PROSITE" id="PS50404"/>
    </source>
</evidence>
<dbReference type="InterPro" id="IPR036282">
    <property type="entry name" value="Glutathione-S-Trfase_C_sf"/>
</dbReference>
<dbReference type="Gene3D" id="1.20.1050.10">
    <property type="match status" value="1"/>
</dbReference>
<organism evidence="2 3">
    <name type="scientific">Azoarcus indigens</name>
    <dbReference type="NCBI Taxonomy" id="29545"/>
    <lineage>
        <taxon>Bacteria</taxon>
        <taxon>Pseudomonadati</taxon>
        <taxon>Pseudomonadota</taxon>
        <taxon>Betaproteobacteria</taxon>
        <taxon>Rhodocyclales</taxon>
        <taxon>Zoogloeaceae</taxon>
        <taxon>Azoarcus</taxon>
    </lineage>
</organism>
<name>A0A4R6E6J3_9RHOO</name>
<keyword evidence="3" id="KW-1185">Reference proteome</keyword>
<gene>
    <name evidence="2" type="ORF">C7389_105195</name>
</gene>
<proteinExistence type="predicted"/>
<keyword evidence="2" id="KW-0808">Transferase</keyword>
<evidence type="ECO:0000313" key="2">
    <source>
        <dbReference type="EMBL" id="TDN53520.1"/>
    </source>
</evidence>
<dbReference type="AlphaFoldDB" id="A0A4R6E6J3"/>
<dbReference type="GO" id="GO:0016740">
    <property type="term" value="F:transferase activity"/>
    <property type="evidence" value="ECO:0007669"/>
    <property type="project" value="UniProtKB-KW"/>
</dbReference>
<dbReference type="InterPro" id="IPR036249">
    <property type="entry name" value="Thioredoxin-like_sf"/>
</dbReference>
<dbReference type="CDD" id="cd03205">
    <property type="entry name" value="GST_C_6"/>
    <property type="match status" value="1"/>
</dbReference>